<sequence>MLSEVATLCLVILLQLSEAFKSYPSRTVPSSWFQDNNKYLQPITDAQAQTHEDFKDLDLAASEFNNDQINNMATELKREQIERISNGNVETKRDQVAASSGDNHGGRVQIKVYRGPDSGGHHEQFAPYGYWVKQPADYDHH</sequence>
<evidence type="ECO:0000313" key="3">
    <source>
        <dbReference type="EMBL" id="CAG6633250.1"/>
    </source>
</evidence>
<feature type="region of interest" description="Disordered" evidence="1">
    <location>
        <begin position="86"/>
        <end position="107"/>
    </location>
</feature>
<feature type="chain" id="PRO_5035703421" evidence="2">
    <location>
        <begin position="20"/>
        <end position="141"/>
    </location>
</feature>
<protein>
    <submittedName>
        <fullName evidence="3">Uncharacterized protein</fullName>
    </submittedName>
</protein>
<evidence type="ECO:0000256" key="1">
    <source>
        <dbReference type="SAM" id="MobiDB-lite"/>
    </source>
</evidence>
<name>A0A8D8QJT3_9HEMI</name>
<dbReference type="EMBL" id="HBUF01082101">
    <property type="protein sequence ID" value="CAG6633250.1"/>
    <property type="molecule type" value="Transcribed_RNA"/>
</dbReference>
<reference evidence="3" key="1">
    <citation type="submission" date="2021-05" db="EMBL/GenBank/DDBJ databases">
        <authorList>
            <person name="Alioto T."/>
            <person name="Alioto T."/>
            <person name="Gomez Garrido J."/>
        </authorList>
    </citation>
    <scope>NUCLEOTIDE SEQUENCE</scope>
</reference>
<feature type="signal peptide" evidence="2">
    <location>
        <begin position="1"/>
        <end position="19"/>
    </location>
</feature>
<organism evidence="3">
    <name type="scientific">Cacopsylla melanoneura</name>
    <dbReference type="NCBI Taxonomy" id="428564"/>
    <lineage>
        <taxon>Eukaryota</taxon>
        <taxon>Metazoa</taxon>
        <taxon>Ecdysozoa</taxon>
        <taxon>Arthropoda</taxon>
        <taxon>Hexapoda</taxon>
        <taxon>Insecta</taxon>
        <taxon>Pterygota</taxon>
        <taxon>Neoptera</taxon>
        <taxon>Paraneoptera</taxon>
        <taxon>Hemiptera</taxon>
        <taxon>Sternorrhyncha</taxon>
        <taxon>Psylloidea</taxon>
        <taxon>Psyllidae</taxon>
        <taxon>Psyllinae</taxon>
        <taxon>Cacopsylla</taxon>
    </lineage>
</organism>
<keyword evidence="2" id="KW-0732">Signal</keyword>
<proteinExistence type="predicted"/>
<dbReference type="EMBL" id="HBUF01082099">
    <property type="protein sequence ID" value="CAG6633244.1"/>
    <property type="molecule type" value="Transcribed_RNA"/>
</dbReference>
<evidence type="ECO:0000256" key="2">
    <source>
        <dbReference type="SAM" id="SignalP"/>
    </source>
</evidence>
<accession>A0A8D8QJT3</accession>
<dbReference type="AlphaFoldDB" id="A0A8D8QJT3"/>
<dbReference type="EMBL" id="HBUF01082100">
    <property type="protein sequence ID" value="CAG6633247.1"/>
    <property type="molecule type" value="Transcribed_RNA"/>
</dbReference>
<dbReference type="EMBL" id="HBUF01082102">
    <property type="protein sequence ID" value="CAG6633253.1"/>
    <property type="molecule type" value="Transcribed_RNA"/>
</dbReference>